<dbReference type="GO" id="GO:0016020">
    <property type="term" value="C:membrane"/>
    <property type="evidence" value="ECO:0007669"/>
    <property type="project" value="UniProtKB-SubCell"/>
</dbReference>
<feature type="transmembrane region" description="Helical" evidence="6">
    <location>
        <begin position="63"/>
        <end position="83"/>
    </location>
</feature>
<evidence type="ECO:0000256" key="5">
    <source>
        <dbReference type="ARBA" id="ARBA00023136"/>
    </source>
</evidence>
<gene>
    <name evidence="7" type="ORF">GTZ93_23600</name>
</gene>
<feature type="transmembrane region" description="Helical" evidence="6">
    <location>
        <begin position="156"/>
        <end position="177"/>
    </location>
</feature>
<keyword evidence="4 6" id="KW-1133">Transmembrane helix</keyword>
<evidence type="ECO:0000256" key="4">
    <source>
        <dbReference type="ARBA" id="ARBA00022989"/>
    </source>
</evidence>
<organism evidence="7 8">
    <name type="scientific">Corallococcus exiguus</name>
    <dbReference type="NCBI Taxonomy" id="83462"/>
    <lineage>
        <taxon>Bacteria</taxon>
        <taxon>Pseudomonadati</taxon>
        <taxon>Myxococcota</taxon>
        <taxon>Myxococcia</taxon>
        <taxon>Myxococcales</taxon>
        <taxon>Cystobacterineae</taxon>
        <taxon>Myxococcaceae</taxon>
        <taxon>Corallococcus</taxon>
    </lineage>
</organism>
<dbReference type="Gene3D" id="1.20.1250.20">
    <property type="entry name" value="MFS general substrate transporter like domains"/>
    <property type="match status" value="2"/>
</dbReference>
<name>A0A7X4YCP1_9BACT</name>
<keyword evidence="5 6" id="KW-0472">Membrane</keyword>
<feature type="transmembrane region" description="Helical" evidence="6">
    <location>
        <begin position="372"/>
        <end position="395"/>
    </location>
</feature>
<comment type="similarity">
    <text evidence="2">Belongs to the major facilitator superfamily. Proton-dependent oligopeptide transporter (POT/PTR) (TC 2.A.17) family.</text>
</comment>
<dbReference type="PANTHER" id="PTHR11654">
    <property type="entry name" value="OLIGOPEPTIDE TRANSPORTER-RELATED"/>
    <property type="match status" value="1"/>
</dbReference>
<dbReference type="AlphaFoldDB" id="A0A7X4YCP1"/>
<keyword evidence="3 6" id="KW-0812">Transmembrane</keyword>
<proteinExistence type="inferred from homology"/>
<keyword evidence="8" id="KW-1185">Reference proteome</keyword>
<comment type="subcellular location">
    <subcellularLocation>
        <location evidence="1">Membrane</location>
        <topology evidence="1">Multi-pass membrane protein</topology>
    </subcellularLocation>
</comment>
<feature type="transmembrane region" description="Helical" evidence="6">
    <location>
        <begin position="90"/>
        <end position="110"/>
    </location>
</feature>
<feature type="transmembrane region" description="Helical" evidence="6">
    <location>
        <begin position="435"/>
        <end position="453"/>
    </location>
</feature>
<dbReference type="Proteomes" id="UP000537825">
    <property type="component" value="Unassembled WGS sequence"/>
</dbReference>
<dbReference type="SUPFAM" id="SSF103473">
    <property type="entry name" value="MFS general substrate transporter"/>
    <property type="match status" value="1"/>
</dbReference>
<dbReference type="EMBL" id="JAAAPK010000006">
    <property type="protein sequence ID" value="NBC42791.1"/>
    <property type="molecule type" value="Genomic_DNA"/>
</dbReference>
<evidence type="ECO:0000256" key="1">
    <source>
        <dbReference type="ARBA" id="ARBA00004141"/>
    </source>
</evidence>
<feature type="transmembrane region" description="Helical" evidence="6">
    <location>
        <begin position="305"/>
        <end position="326"/>
    </location>
</feature>
<reference evidence="7 8" key="1">
    <citation type="submission" date="2020-01" db="EMBL/GenBank/DDBJ databases">
        <title>The draft genome sequence of Corallococcus exiguus DSM 14696.</title>
        <authorList>
            <person name="Zhang X."/>
            <person name="Zhu H."/>
        </authorList>
    </citation>
    <scope>NUCLEOTIDE SEQUENCE [LARGE SCALE GENOMIC DNA]</scope>
    <source>
        <strain evidence="7 8">DSM 14696</strain>
    </source>
</reference>
<feature type="transmembrane region" description="Helical" evidence="6">
    <location>
        <begin position="338"/>
        <end position="360"/>
    </location>
</feature>
<evidence type="ECO:0000256" key="2">
    <source>
        <dbReference type="ARBA" id="ARBA00005982"/>
    </source>
</evidence>
<accession>A0A7X4YCP1</accession>
<protein>
    <submittedName>
        <fullName evidence="7">MFS transporter</fullName>
    </submittedName>
</protein>
<evidence type="ECO:0000313" key="8">
    <source>
        <dbReference type="Proteomes" id="UP000537825"/>
    </source>
</evidence>
<dbReference type="FunFam" id="1.20.1250.20:FF:000651">
    <property type="entry name" value="Glutathione uptake transporter"/>
    <property type="match status" value="1"/>
</dbReference>
<dbReference type="PROSITE" id="PS01022">
    <property type="entry name" value="PTR2_1"/>
    <property type="match status" value="1"/>
</dbReference>
<dbReference type="CDD" id="cd17347">
    <property type="entry name" value="MFS_SLC15A1_2_like"/>
    <property type="match status" value="1"/>
</dbReference>
<comment type="caution">
    <text evidence="7">The sequence shown here is derived from an EMBL/GenBank/DDBJ whole genome shotgun (WGS) entry which is preliminary data.</text>
</comment>
<dbReference type="GO" id="GO:0006857">
    <property type="term" value="P:oligopeptide transport"/>
    <property type="evidence" value="ECO:0007669"/>
    <property type="project" value="InterPro"/>
</dbReference>
<dbReference type="InterPro" id="IPR018456">
    <property type="entry name" value="PTR2_symporter_CS"/>
</dbReference>
<dbReference type="InterPro" id="IPR000109">
    <property type="entry name" value="POT_fam"/>
</dbReference>
<dbReference type="RefSeq" id="WP_139918589.1">
    <property type="nucleotide sequence ID" value="NZ_CBCSLE010000114.1"/>
</dbReference>
<evidence type="ECO:0000256" key="3">
    <source>
        <dbReference type="ARBA" id="ARBA00022692"/>
    </source>
</evidence>
<feature type="transmembrane region" description="Helical" evidence="6">
    <location>
        <begin position="116"/>
        <end position="135"/>
    </location>
</feature>
<feature type="transmembrane region" description="Helical" evidence="6">
    <location>
        <begin position="183"/>
        <end position="202"/>
    </location>
</feature>
<evidence type="ECO:0000313" key="7">
    <source>
        <dbReference type="EMBL" id="NBC42791.1"/>
    </source>
</evidence>
<dbReference type="InterPro" id="IPR036259">
    <property type="entry name" value="MFS_trans_sf"/>
</dbReference>
<sequence length="482" mass="53025">MAETSTAPTSQRFPPQIPYIIGNEACERFSFYGMRNILVVFFIDYLLRTHVPETGAREAQAKYLMHLFMAGVYFFPLLGGYLADRFFGKFHTIFVLSLVYCAGHACLALFEDNATGFYTGLTLIAIGSGGIKPCVSAMVGDQFTETNKHLVKKVFAIFYWTINFGSFFASLFVPVLMKNYGPAVAFGVPGILMFLATIIFWAGRKHYVLVPPTGPNPHSFFKVLGSAFRGKDAAGGTWLDKAKAEHPAESVEGVKAVFRVSALMLPFVPFFWMLFDQKASTWVVQARSMDPNVGGIVFQPSQMQFINPMLVMLLIPFLTAVVYPAFQRMGWELTPLRRMPLGLVIGAASFVIAGFFQVAMEGGTTLNIAWQLLPYIVLTVAEILVSTTGLEFAYTQAPREMKGTIQSVWLVTNTLANVAVAIAAALNVFTGSAQFFFYAALATVAAVGMALVARRYVVRDYYQTDAQAPMDGRNPGVEPKPA</sequence>
<evidence type="ECO:0000256" key="6">
    <source>
        <dbReference type="SAM" id="Phobius"/>
    </source>
</evidence>
<dbReference type="GO" id="GO:0022857">
    <property type="term" value="F:transmembrane transporter activity"/>
    <property type="evidence" value="ECO:0007669"/>
    <property type="project" value="InterPro"/>
</dbReference>
<feature type="transmembrane region" description="Helical" evidence="6">
    <location>
        <begin position="407"/>
        <end position="429"/>
    </location>
</feature>
<dbReference type="Pfam" id="PF00854">
    <property type="entry name" value="PTR2"/>
    <property type="match status" value="1"/>
</dbReference>